<proteinExistence type="inferred from homology"/>
<dbReference type="PANTHER" id="PTHR30346:SF0">
    <property type="entry name" value="HCA OPERON TRANSCRIPTIONAL ACTIVATOR HCAR"/>
    <property type="match status" value="1"/>
</dbReference>
<dbReference type="Gene3D" id="1.10.10.10">
    <property type="entry name" value="Winged helix-like DNA-binding domain superfamily/Winged helix DNA-binding domain"/>
    <property type="match status" value="1"/>
</dbReference>
<evidence type="ECO:0000259" key="5">
    <source>
        <dbReference type="PROSITE" id="PS50931"/>
    </source>
</evidence>
<dbReference type="Pfam" id="PF03466">
    <property type="entry name" value="LysR_substrate"/>
    <property type="match status" value="1"/>
</dbReference>
<evidence type="ECO:0000313" key="7">
    <source>
        <dbReference type="Proteomes" id="UP001224661"/>
    </source>
</evidence>
<dbReference type="PANTHER" id="PTHR30346">
    <property type="entry name" value="TRANSCRIPTIONAL DUAL REGULATOR HCAR-RELATED"/>
    <property type="match status" value="1"/>
</dbReference>
<name>A0ABT6S1R9_9ACTN</name>
<gene>
    <name evidence="6" type="ORF">QIS99_31150</name>
</gene>
<dbReference type="PRINTS" id="PR00039">
    <property type="entry name" value="HTHLYSR"/>
</dbReference>
<sequence length="305" mass="33867">MTTRSFTLVQLRYFCTVAELENMTEAAAALKVTQSTVSSAISQLEHAMGVRLFTRLHRRGLRLTPAGRRLLRSSLVLLEEADRLPETAREDGGDLVGELAVGVFAPLAPFRAPAILEEFEREHPGVHLSFLEGDQEFLRRALRDGKCELALMYDLGLGAELPRRVLQRVPPHVIVAAGHPLAADPERPVSLRALADEPFILLDLPHTREYYLSVFKMCGIAPVIRHRASGYETVRSFVSRGHGYSVLNQRLHHDLTYAGSPVVRLPMAEELPPIEVLLVRAAGSRPTLKARAFEEVCLRLFGLTG</sequence>
<evidence type="ECO:0000256" key="2">
    <source>
        <dbReference type="ARBA" id="ARBA00023015"/>
    </source>
</evidence>
<keyword evidence="4" id="KW-0804">Transcription</keyword>
<dbReference type="InterPro" id="IPR005119">
    <property type="entry name" value="LysR_subst-bd"/>
</dbReference>
<dbReference type="RefSeq" id="WP_282517105.1">
    <property type="nucleotide sequence ID" value="NZ_JASCIR010000057.1"/>
</dbReference>
<evidence type="ECO:0000256" key="3">
    <source>
        <dbReference type="ARBA" id="ARBA00023125"/>
    </source>
</evidence>
<evidence type="ECO:0000313" key="6">
    <source>
        <dbReference type="EMBL" id="MDI3390619.1"/>
    </source>
</evidence>
<keyword evidence="2" id="KW-0805">Transcription regulation</keyword>
<dbReference type="Gene3D" id="3.40.190.10">
    <property type="entry name" value="Periplasmic binding protein-like II"/>
    <property type="match status" value="2"/>
</dbReference>
<dbReference type="SUPFAM" id="SSF53850">
    <property type="entry name" value="Periplasmic binding protein-like II"/>
    <property type="match status" value="1"/>
</dbReference>
<dbReference type="InterPro" id="IPR000847">
    <property type="entry name" value="LysR_HTH_N"/>
</dbReference>
<dbReference type="EMBL" id="JASCIR010000057">
    <property type="protein sequence ID" value="MDI3390619.1"/>
    <property type="molecule type" value="Genomic_DNA"/>
</dbReference>
<keyword evidence="3" id="KW-0238">DNA-binding</keyword>
<dbReference type="InterPro" id="IPR036390">
    <property type="entry name" value="WH_DNA-bd_sf"/>
</dbReference>
<organism evidence="6 7">
    <name type="scientific">Streptomyces solicavernae</name>
    <dbReference type="NCBI Taxonomy" id="3043614"/>
    <lineage>
        <taxon>Bacteria</taxon>
        <taxon>Bacillati</taxon>
        <taxon>Actinomycetota</taxon>
        <taxon>Actinomycetes</taxon>
        <taxon>Kitasatosporales</taxon>
        <taxon>Streptomycetaceae</taxon>
        <taxon>Streptomyces</taxon>
    </lineage>
</organism>
<accession>A0ABT6S1R9</accession>
<comment type="similarity">
    <text evidence="1">Belongs to the LysR transcriptional regulatory family.</text>
</comment>
<feature type="domain" description="HTH lysR-type" evidence="5">
    <location>
        <begin position="1"/>
        <end position="64"/>
    </location>
</feature>
<reference evidence="6 7" key="1">
    <citation type="submission" date="2023-05" db="EMBL/GenBank/DDBJ databases">
        <title>Draft genome sequence of Streptomyces sp. B-S-A8 isolated from a cave soil in Thailand.</title>
        <authorList>
            <person name="Chamroensaksri N."/>
            <person name="Muangham S."/>
        </authorList>
    </citation>
    <scope>NUCLEOTIDE SEQUENCE [LARGE SCALE GENOMIC DNA]</scope>
    <source>
        <strain evidence="6 7">B-S-A8</strain>
    </source>
</reference>
<keyword evidence="7" id="KW-1185">Reference proteome</keyword>
<dbReference type="Pfam" id="PF00126">
    <property type="entry name" value="HTH_1"/>
    <property type="match status" value="1"/>
</dbReference>
<dbReference type="PROSITE" id="PS50931">
    <property type="entry name" value="HTH_LYSR"/>
    <property type="match status" value="1"/>
</dbReference>
<dbReference type="CDD" id="cd08412">
    <property type="entry name" value="PBP2_PAO1_like"/>
    <property type="match status" value="1"/>
</dbReference>
<dbReference type="Proteomes" id="UP001224661">
    <property type="component" value="Unassembled WGS sequence"/>
</dbReference>
<dbReference type="SUPFAM" id="SSF46785">
    <property type="entry name" value="Winged helix' DNA-binding domain"/>
    <property type="match status" value="1"/>
</dbReference>
<evidence type="ECO:0000256" key="1">
    <source>
        <dbReference type="ARBA" id="ARBA00009437"/>
    </source>
</evidence>
<comment type="caution">
    <text evidence="6">The sequence shown here is derived from an EMBL/GenBank/DDBJ whole genome shotgun (WGS) entry which is preliminary data.</text>
</comment>
<protein>
    <submittedName>
        <fullName evidence="6">LysR family transcriptional regulator</fullName>
    </submittedName>
</protein>
<evidence type="ECO:0000256" key="4">
    <source>
        <dbReference type="ARBA" id="ARBA00023163"/>
    </source>
</evidence>
<dbReference type="InterPro" id="IPR036388">
    <property type="entry name" value="WH-like_DNA-bd_sf"/>
</dbReference>